<accession>A0ABR0SV80</accession>
<dbReference type="EMBL" id="JAVFKD010000004">
    <property type="protein sequence ID" value="KAK5995671.1"/>
    <property type="molecule type" value="Genomic_DNA"/>
</dbReference>
<organism evidence="2 3">
    <name type="scientific">Cladobotryum mycophilum</name>
    <dbReference type="NCBI Taxonomy" id="491253"/>
    <lineage>
        <taxon>Eukaryota</taxon>
        <taxon>Fungi</taxon>
        <taxon>Dikarya</taxon>
        <taxon>Ascomycota</taxon>
        <taxon>Pezizomycotina</taxon>
        <taxon>Sordariomycetes</taxon>
        <taxon>Hypocreomycetidae</taxon>
        <taxon>Hypocreales</taxon>
        <taxon>Hypocreaceae</taxon>
        <taxon>Cladobotryum</taxon>
    </lineage>
</organism>
<evidence type="ECO:0000313" key="2">
    <source>
        <dbReference type="EMBL" id="KAK5995671.1"/>
    </source>
</evidence>
<protein>
    <submittedName>
        <fullName evidence="2">Uncharacterized protein</fullName>
    </submittedName>
</protein>
<feature type="compositionally biased region" description="Polar residues" evidence="1">
    <location>
        <begin position="48"/>
        <end position="77"/>
    </location>
</feature>
<comment type="caution">
    <text evidence="2">The sequence shown here is derived from an EMBL/GenBank/DDBJ whole genome shotgun (WGS) entry which is preliminary data.</text>
</comment>
<keyword evidence="3" id="KW-1185">Reference proteome</keyword>
<evidence type="ECO:0000256" key="1">
    <source>
        <dbReference type="SAM" id="MobiDB-lite"/>
    </source>
</evidence>
<name>A0ABR0SV80_9HYPO</name>
<feature type="compositionally biased region" description="Basic and acidic residues" evidence="1">
    <location>
        <begin position="81"/>
        <end position="97"/>
    </location>
</feature>
<sequence length="547" mass="62437">MPRHVLHGRPIFHRLLSHGSIRNSLASQVATASTHDAERFVEIRNYRSPSQALDSRRGSANGTAPSQRQSAYENYSNEYPGHSRDWNVHPGDRDHVRPFRRRRHRPQTANNDDKSNSAERTTFPFDQYGGPSSQGSRIGWARIQPELSKSWRNQSPNILLKKILEPQHDLQFWRRQVAMARSKRLPIILLQMLIRREESQLQGQKPLLRLLPTPREWQEVLSIVRGNGHTLEDLEHYLYILQGKTDDERCERLLERDSATPTFILNFLIRQYSTISQVTTLSSLIDYCRKLSKNSNGGDTRVGQNGQSFAAYEIKAMTPAEFILTMGLLAHHCQCLEPRLILKLAGVAVEYIESMATLPIVPDKIYRSQCAIFNNTLKLLQPQPRSRPAQRSSPNSFFWEAQRILLAMSAGMERPLLVDRGGFQAIRHVLSSLPKNQTEIHSSLRHASTWPPYLQPGDGIDEVADPEDSWSRSVRAGILMQEAGFSKEEQDDALDVLLGMATDGTPTIQQRTTIAQERNLSIWEASIRATRNAHEAWDRFRNPQKLV</sequence>
<reference evidence="2 3" key="1">
    <citation type="submission" date="2024-01" db="EMBL/GenBank/DDBJ databases">
        <title>Complete genome of Cladobotryum mycophilum ATHUM6906.</title>
        <authorList>
            <person name="Christinaki A.C."/>
            <person name="Myridakis A.I."/>
            <person name="Kouvelis V.N."/>
        </authorList>
    </citation>
    <scope>NUCLEOTIDE SEQUENCE [LARGE SCALE GENOMIC DNA]</scope>
    <source>
        <strain evidence="2 3">ATHUM6906</strain>
    </source>
</reference>
<dbReference type="Proteomes" id="UP001338125">
    <property type="component" value="Unassembled WGS sequence"/>
</dbReference>
<feature type="region of interest" description="Disordered" evidence="1">
    <location>
        <begin position="48"/>
        <end position="137"/>
    </location>
</feature>
<gene>
    <name evidence="2" type="ORF">PT974_04088</name>
</gene>
<proteinExistence type="predicted"/>
<evidence type="ECO:0000313" key="3">
    <source>
        <dbReference type="Proteomes" id="UP001338125"/>
    </source>
</evidence>